<feature type="transmembrane region" description="Helical" evidence="1">
    <location>
        <begin position="453"/>
        <end position="473"/>
    </location>
</feature>
<dbReference type="Pfam" id="PF13576">
    <property type="entry name" value="Pentapeptide_3"/>
    <property type="match status" value="1"/>
</dbReference>
<accession>A0ABT7A1R0</accession>
<evidence type="ECO:0000256" key="1">
    <source>
        <dbReference type="SAM" id="Phobius"/>
    </source>
</evidence>
<dbReference type="Proteomes" id="UP001214441">
    <property type="component" value="Unassembled WGS sequence"/>
</dbReference>
<reference evidence="2 3" key="1">
    <citation type="submission" date="2023-05" db="EMBL/GenBank/DDBJ databases">
        <title>Streptantibioticus silvisoli sp. nov., acidotolerant actinomycetes 1 from pine litter.</title>
        <authorList>
            <person name="Swiecimska M."/>
            <person name="Golinska P."/>
            <person name="Sangal V."/>
            <person name="Wachnowicz B."/>
            <person name="Goodfellow M."/>
        </authorList>
    </citation>
    <scope>NUCLEOTIDE SEQUENCE [LARGE SCALE GENOMIC DNA]</scope>
    <source>
        <strain evidence="2 3">DSM 42109</strain>
    </source>
</reference>
<evidence type="ECO:0000313" key="3">
    <source>
        <dbReference type="Proteomes" id="UP001214441"/>
    </source>
</evidence>
<dbReference type="InterPro" id="IPR001646">
    <property type="entry name" value="5peptide_repeat"/>
</dbReference>
<evidence type="ECO:0000313" key="2">
    <source>
        <dbReference type="EMBL" id="MDJ1135275.1"/>
    </source>
</evidence>
<dbReference type="Gene3D" id="2.160.20.80">
    <property type="entry name" value="E3 ubiquitin-protein ligase SopA"/>
    <property type="match status" value="1"/>
</dbReference>
<protein>
    <submittedName>
        <fullName evidence="2">Pentapeptide repeat-containing protein</fullName>
    </submittedName>
</protein>
<organism evidence="2 3">
    <name type="scientific">Streptomyces iconiensis</name>
    <dbReference type="NCBI Taxonomy" id="1384038"/>
    <lineage>
        <taxon>Bacteria</taxon>
        <taxon>Bacillati</taxon>
        <taxon>Actinomycetota</taxon>
        <taxon>Actinomycetes</taxon>
        <taxon>Kitasatosporales</taxon>
        <taxon>Streptomycetaceae</taxon>
        <taxon>Streptomyces</taxon>
    </lineage>
</organism>
<dbReference type="RefSeq" id="WP_274040669.1">
    <property type="nucleotide sequence ID" value="NZ_JANCPR020000027.1"/>
</dbReference>
<name>A0ABT7A1R0_9ACTN</name>
<keyword evidence="3" id="KW-1185">Reference proteome</keyword>
<sequence length="561" mass="61204">MVAGLYGRCLRHLLDEERGVVLAEWEPGGDLDLRGTEVDAGLLAAVLERFRGEDGRLRIGAGRFAGAVFQGEVPFGRAVFSGEVDFSGAVFEGRARFPEARFVGACFAGAEFRAEASFYKAHFHDPGHVVAADVARFDRAVFEQEAVFARAVFPCEEGSRGPTFRHVVFRGETSFWGVVSGERVSFPHAVFMATSKLGPVVCKGELGLRAAHFMVPVVIEAVAPGILLGETRFEGPTVISARYARVNLDRVLLLHPCRVTTFTGLGDLDREPPLVAVLDALDQEYGPGPTVAVTSLRGVDAAMLLLAEVDLSGCAFAGAHHLDQIRLEGIWRLRSAPGGVRWARGLPRWCAKRQIINEEREWRALPGRRRPSRHDWGPPPAEPGAVPGLATLTTVYRQLRKAREDAKDEPGAADFYYGEMEMRRYSRGWRHAERWLLQAYWALSGYGLRASRALGWLVGAMLATVLLMLAVGLPDTPAREHLAGARVVGKQAPTLRAPFPARFNAERALKATDVVVNSVVFRASGQPLTRAGSYVEKGARFTGPVLLGLAVLAVRGRVKRG</sequence>
<proteinExistence type="predicted"/>
<keyword evidence="1" id="KW-0812">Transmembrane</keyword>
<gene>
    <name evidence="2" type="ORF">NMN56_025585</name>
</gene>
<comment type="caution">
    <text evidence="2">The sequence shown here is derived from an EMBL/GenBank/DDBJ whole genome shotgun (WGS) entry which is preliminary data.</text>
</comment>
<keyword evidence="1" id="KW-1133">Transmembrane helix</keyword>
<keyword evidence="1" id="KW-0472">Membrane</keyword>
<dbReference type="EMBL" id="JANCPR020000027">
    <property type="protein sequence ID" value="MDJ1135275.1"/>
    <property type="molecule type" value="Genomic_DNA"/>
</dbReference>